<name>A0A9E6ZPU5_9HYPH</name>
<accession>A0A9E6ZPU5</accession>
<evidence type="ECO:0000313" key="2">
    <source>
        <dbReference type="EMBL" id="UOK69494.1"/>
    </source>
</evidence>
<gene>
    <name evidence="2" type="ORF">K9D25_12070</name>
</gene>
<evidence type="ECO:0000313" key="3">
    <source>
        <dbReference type="Proteomes" id="UP000831684"/>
    </source>
</evidence>
<evidence type="ECO:0000259" key="1">
    <source>
        <dbReference type="Pfam" id="PF10090"/>
    </source>
</evidence>
<reference evidence="2" key="1">
    <citation type="submission" date="2021-09" db="EMBL/GenBank/DDBJ databases">
        <title>Network and meta-omics reveal the key degrader and cooperation patterns in an efficient 1,4-dioxane-degrading microbial community.</title>
        <authorList>
            <person name="Dai C."/>
        </authorList>
    </citation>
    <scope>NUCLEOTIDE SEQUENCE</scope>
    <source>
        <strain evidence="2">ZM13</strain>
    </source>
</reference>
<dbReference type="InterPro" id="IPR036890">
    <property type="entry name" value="HATPase_C_sf"/>
</dbReference>
<feature type="domain" description="Histidine phosphotransferase ChpT C-terminal" evidence="1">
    <location>
        <begin position="84"/>
        <end position="207"/>
    </location>
</feature>
<dbReference type="NCBIfam" id="NF046018">
    <property type="entry name" value="HisPtaseChptBrucRhz"/>
    <property type="match status" value="1"/>
</dbReference>
<proteinExistence type="predicted"/>
<organism evidence="2 3">
    <name type="scientific">Ancylobacter polymorphus</name>
    <dbReference type="NCBI Taxonomy" id="223390"/>
    <lineage>
        <taxon>Bacteria</taxon>
        <taxon>Pseudomonadati</taxon>
        <taxon>Pseudomonadota</taxon>
        <taxon>Alphaproteobacteria</taxon>
        <taxon>Hyphomicrobiales</taxon>
        <taxon>Xanthobacteraceae</taxon>
        <taxon>Ancylobacter</taxon>
    </lineage>
</organism>
<dbReference type="InterPro" id="IPR018762">
    <property type="entry name" value="ChpT_C"/>
</dbReference>
<dbReference type="EMBL" id="CP083239">
    <property type="protein sequence ID" value="UOK69494.1"/>
    <property type="molecule type" value="Genomic_DNA"/>
</dbReference>
<dbReference type="Pfam" id="PF10090">
    <property type="entry name" value="HPTransfase"/>
    <property type="match status" value="1"/>
</dbReference>
<dbReference type="Gene3D" id="3.30.565.10">
    <property type="entry name" value="Histidine kinase-like ATPase, C-terminal domain"/>
    <property type="match status" value="1"/>
</dbReference>
<protein>
    <submittedName>
        <fullName evidence="2">Histidine phosphotransferase family protein</fullName>
    </submittedName>
</protein>
<dbReference type="AlphaFoldDB" id="A0A9E6ZPU5"/>
<dbReference type="KEGG" id="apol:K9D25_12070"/>
<sequence length="216" mass="22627">MTTAIDLDKLDLAALLCSRVCHDVISPVGAIVNGLEVLEDEDDPAMKSFALDLIAKSARQASARLQFARLAFGAAGSAGAQIDTGDAEKVARGFLEDDRTSLTWQLPRVLAPKNKVKLLLNLLVVATSTIPRGGRIGVEENGAGEEGGFRLTTQGSHSRIPPHLVALLAGHPAEEGAALDAHAIQPHYTGLLARATGYGIDLAHEGDTVTILVARG</sequence>
<dbReference type="Gene3D" id="1.10.287.130">
    <property type="match status" value="1"/>
</dbReference>
<dbReference type="RefSeq" id="WP_244375447.1">
    <property type="nucleotide sequence ID" value="NZ_CP083239.1"/>
</dbReference>
<dbReference type="Proteomes" id="UP000831684">
    <property type="component" value="Chromosome"/>
</dbReference>